<evidence type="ECO:0000313" key="2">
    <source>
        <dbReference type="EMBL" id="MDN4534095.1"/>
    </source>
</evidence>
<dbReference type="GeneID" id="64982864"/>
<dbReference type="InterPro" id="IPR016181">
    <property type="entry name" value="Acyl_CoA_acyltransferase"/>
</dbReference>
<evidence type="ECO:0000313" key="3">
    <source>
        <dbReference type="EMBL" id="PNZ68324.1"/>
    </source>
</evidence>
<name>A0AAP8TTK0_9STAP</name>
<dbReference type="Pfam" id="PF00583">
    <property type="entry name" value="Acetyltransf_1"/>
    <property type="match status" value="1"/>
</dbReference>
<dbReference type="RefSeq" id="WP_059108090.1">
    <property type="nucleotide sequence ID" value="NZ_AP024589.1"/>
</dbReference>
<reference evidence="2" key="2">
    <citation type="submission" date="2023-07" db="EMBL/GenBank/DDBJ databases">
        <title>Evaluation of the beneficial properties of pineapple isolates.</title>
        <authorList>
            <person name="Adefiranye O."/>
        </authorList>
    </citation>
    <scope>NUCLEOTIDE SEQUENCE</scope>
    <source>
        <strain evidence="2">PAPLE_T1</strain>
    </source>
</reference>
<dbReference type="PANTHER" id="PTHR43072">
    <property type="entry name" value="N-ACETYLTRANSFERASE"/>
    <property type="match status" value="1"/>
</dbReference>
<dbReference type="Gene3D" id="3.40.630.30">
    <property type="match status" value="1"/>
</dbReference>
<comment type="caution">
    <text evidence="3">The sequence shown here is derived from an EMBL/GenBank/DDBJ whole genome shotgun (WGS) entry which is preliminary data.</text>
</comment>
<dbReference type="Proteomes" id="UP000242470">
    <property type="component" value="Unassembled WGS sequence"/>
</dbReference>
<dbReference type="InterPro" id="IPR000182">
    <property type="entry name" value="GNAT_dom"/>
</dbReference>
<dbReference type="PROSITE" id="PS51186">
    <property type="entry name" value="GNAT"/>
    <property type="match status" value="1"/>
</dbReference>
<organism evidence="3 4">
    <name type="scientific">Staphylococcus auricularis</name>
    <dbReference type="NCBI Taxonomy" id="29379"/>
    <lineage>
        <taxon>Bacteria</taxon>
        <taxon>Bacillati</taxon>
        <taxon>Bacillota</taxon>
        <taxon>Bacilli</taxon>
        <taxon>Bacillales</taxon>
        <taxon>Staphylococcaceae</taxon>
        <taxon>Staphylococcus</taxon>
    </lineage>
</organism>
<sequence length="156" mass="18414">MRRIKAEDNEWIMTIAQLHETQLYEQGFVSEVTSFSTGLRAEMIYRRLYYEDDLIEAVFDHDQLAGVVWGHYDDQNQTVLIEFLYVEPEYRHQHIGTQLKQNLEQWAKEQGASAITSTVKVHNTEMVRLNQHLGYDIDQYVMRKSLTTDSEPNDKE</sequence>
<dbReference type="Proteomes" id="UP001171687">
    <property type="component" value="Unassembled WGS sequence"/>
</dbReference>
<gene>
    <name evidence="3" type="ORF">CD158_03700</name>
    <name evidence="2" type="ORF">QYH67_11090</name>
</gene>
<proteinExistence type="predicted"/>
<dbReference type="EMBL" id="PPQW01000018">
    <property type="protein sequence ID" value="PNZ68324.1"/>
    <property type="molecule type" value="Genomic_DNA"/>
</dbReference>
<accession>A0AAP8TTK0</accession>
<protein>
    <submittedName>
        <fullName evidence="2 3">N-acetyltransferase</fullName>
    </submittedName>
</protein>
<dbReference type="AlphaFoldDB" id="A0AAP8TTK0"/>
<dbReference type="EMBL" id="JAUHQC010000015">
    <property type="protein sequence ID" value="MDN4534095.1"/>
    <property type="molecule type" value="Genomic_DNA"/>
</dbReference>
<reference evidence="3 4" key="1">
    <citation type="submission" date="2017-08" db="EMBL/GenBank/DDBJ databases">
        <title>Draft genome sequences of 64 type strains of genus Staph aureus.</title>
        <authorList>
            <person name="Cole K."/>
            <person name="Golubchik T."/>
            <person name="Russell J."/>
            <person name="Foster D."/>
            <person name="Llewelyn M."/>
            <person name="Wilson D."/>
            <person name="Crook D."/>
            <person name="Paul J."/>
        </authorList>
    </citation>
    <scope>NUCLEOTIDE SEQUENCE [LARGE SCALE GENOMIC DNA]</scope>
    <source>
        <strain evidence="3 4">NCTC 12101</strain>
    </source>
</reference>
<dbReference type="GO" id="GO:0016747">
    <property type="term" value="F:acyltransferase activity, transferring groups other than amino-acyl groups"/>
    <property type="evidence" value="ECO:0007669"/>
    <property type="project" value="InterPro"/>
</dbReference>
<evidence type="ECO:0000259" key="1">
    <source>
        <dbReference type="PROSITE" id="PS51186"/>
    </source>
</evidence>
<dbReference type="CDD" id="cd04301">
    <property type="entry name" value="NAT_SF"/>
    <property type="match status" value="1"/>
</dbReference>
<feature type="domain" description="N-acetyltransferase" evidence="1">
    <location>
        <begin position="2"/>
        <end position="156"/>
    </location>
</feature>
<dbReference type="PANTHER" id="PTHR43072:SF58">
    <property type="entry name" value="N-ACETYLTRANSFERASE DOMAIN-CONTAINING PROTEIN"/>
    <property type="match status" value="1"/>
</dbReference>
<evidence type="ECO:0000313" key="4">
    <source>
        <dbReference type="Proteomes" id="UP000242470"/>
    </source>
</evidence>
<dbReference type="SUPFAM" id="SSF55729">
    <property type="entry name" value="Acyl-CoA N-acyltransferases (Nat)"/>
    <property type="match status" value="1"/>
</dbReference>